<dbReference type="Pfam" id="PF13568">
    <property type="entry name" value="OMP_b-brl_2"/>
    <property type="match status" value="1"/>
</dbReference>
<feature type="domain" description="Outer membrane protein beta-barrel" evidence="2">
    <location>
        <begin position="19"/>
        <end position="218"/>
    </location>
</feature>
<evidence type="ECO:0000259" key="2">
    <source>
        <dbReference type="Pfam" id="PF13568"/>
    </source>
</evidence>
<evidence type="ECO:0000313" key="3">
    <source>
        <dbReference type="EMBL" id="CUN30811.1"/>
    </source>
</evidence>
<feature type="signal peptide" evidence="1">
    <location>
        <begin position="1"/>
        <end position="19"/>
    </location>
</feature>
<protein>
    <recommendedName>
        <fullName evidence="2">Outer membrane protein beta-barrel domain-containing protein</fullName>
    </recommendedName>
</protein>
<sequence length="255" mass="28026">MKKLILFVLCALSGLVVSAQSRWGITPEGGFAAVNRVGMGSSWRAGVKVGVGVSYQFEPGWIGLKSGLYYANRGYSLGDYPRTTESATYVLKEMMTGGITQHFLQLPVMADFSWKVSKEVRMHLAVGMYAGVSVKNDTNWGSSFTMGYSKELQALGKYVKSTGLGYSYGYGHSGYDEAENADHPFRDVNSFDWGLTTSFGIEVNNWVMNLGYDLSLGDEGGNYKIDGDNFSLYEVRSVGANYNTMSLTVGYKFKL</sequence>
<accession>A0A173VUB5</accession>
<organism evidence="3 4">
    <name type="scientific">Parabacteroides distasonis</name>
    <dbReference type="NCBI Taxonomy" id="823"/>
    <lineage>
        <taxon>Bacteria</taxon>
        <taxon>Pseudomonadati</taxon>
        <taxon>Bacteroidota</taxon>
        <taxon>Bacteroidia</taxon>
        <taxon>Bacteroidales</taxon>
        <taxon>Tannerellaceae</taxon>
        <taxon>Parabacteroides</taxon>
    </lineage>
</organism>
<evidence type="ECO:0000313" key="4">
    <source>
        <dbReference type="Proteomes" id="UP000095591"/>
    </source>
</evidence>
<gene>
    <name evidence="3" type="ORF">ERS852429_03639</name>
</gene>
<evidence type="ECO:0000256" key="1">
    <source>
        <dbReference type="SAM" id="SignalP"/>
    </source>
</evidence>
<dbReference type="RefSeq" id="WP_057319887.1">
    <property type="nucleotide sequence ID" value="NZ_CYXP01000009.1"/>
</dbReference>
<dbReference type="Proteomes" id="UP000095591">
    <property type="component" value="Unassembled WGS sequence"/>
</dbReference>
<dbReference type="EMBL" id="CYXP01000009">
    <property type="protein sequence ID" value="CUN30811.1"/>
    <property type="molecule type" value="Genomic_DNA"/>
</dbReference>
<keyword evidence="1" id="KW-0732">Signal</keyword>
<dbReference type="InterPro" id="IPR025665">
    <property type="entry name" value="Beta-barrel_OMP_2"/>
</dbReference>
<dbReference type="AlphaFoldDB" id="A0A173VUB5"/>
<name>A0A173VUB5_PARDI</name>
<proteinExistence type="predicted"/>
<reference evidence="3 4" key="1">
    <citation type="submission" date="2015-09" db="EMBL/GenBank/DDBJ databases">
        <authorList>
            <consortium name="Pathogen Informatics"/>
        </authorList>
    </citation>
    <scope>NUCLEOTIDE SEQUENCE [LARGE SCALE GENOMIC DNA]</scope>
    <source>
        <strain evidence="3 4">2789STDY5608872</strain>
    </source>
</reference>
<feature type="chain" id="PRO_5008014167" description="Outer membrane protein beta-barrel domain-containing protein" evidence="1">
    <location>
        <begin position="20"/>
        <end position="255"/>
    </location>
</feature>